<evidence type="ECO:0000256" key="8">
    <source>
        <dbReference type="SAM" id="Phobius"/>
    </source>
</evidence>
<dbReference type="InterPro" id="IPR011701">
    <property type="entry name" value="MFS"/>
</dbReference>
<feature type="transmembrane region" description="Helical" evidence="8">
    <location>
        <begin position="52"/>
        <end position="72"/>
    </location>
</feature>
<feature type="transmembrane region" description="Helical" evidence="8">
    <location>
        <begin position="79"/>
        <end position="97"/>
    </location>
</feature>
<dbReference type="PROSITE" id="PS50850">
    <property type="entry name" value="MFS"/>
    <property type="match status" value="1"/>
</dbReference>
<evidence type="ECO:0000256" key="3">
    <source>
        <dbReference type="ARBA" id="ARBA00022448"/>
    </source>
</evidence>
<dbReference type="PANTHER" id="PTHR43271:SF1">
    <property type="entry name" value="INNER MEMBRANE TRANSPORT PROTEIN YNFM"/>
    <property type="match status" value="1"/>
</dbReference>
<dbReference type="GO" id="GO:0005886">
    <property type="term" value="C:plasma membrane"/>
    <property type="evidence" value="ECO:0007669"/>
    <property type="project" value="UniProtKB-SubCell"/>
</dbReference>
<sequence length="404" mass="43241">MQSIQDKNQIPWPTISALFLGSFVTFACLYSTQPLIPLFSEQFQVSPAAASLSVSLATGFMAVFMLIASWLSDARGRKVIMGGSLLATAVLQVFIGFSPNFTWLLVLRAVQGIMVAGFPAIAMAYIAEEFDPAISGLVMGIYISGNSVGGLTGRMVVGAVTDFFSWQSAMLSLGFICLAAGLWFWFTLPDSHNFSPRPRAVLTILRVMGNTIRKPPLLLLNLIGFLVMGSFVTVYNYIGYPLMAPPYNLSHTVVGLIFVIYLVGTFSSTWLGRLAITCGRARVLLLAIGIMATGGLISSGTGLALKIGGVAVFTFGFFGCYSVVSSWVGQCAGNDKAAASSLYLLFHYTGASVIGAWGGQFLGEYGWNGIVALTVAALLLALLLLAVLFLYTRKKEAAVYPQLR</sequence>
<keyword evidence="3" id="KW-0813">Transport</keyword>
<evidence type="ECO:0000256" key="2">
    <source>
        <dbReference type="ARBA" id="ARBA00008335"/>
    </source>
</evidence>
<evidence type="ECO:0000256" key="6">
    <source>
        <dbReference type="ARBA" id="ARBA00022989"/>
    </source>
</evidence>
<feature type="transmembrane region" description="Helical" evidence="8">
    <location>
        <begin position="310"/>
        <end position="329"/>
    </location>
</feature>
<reference evidence="10 11" key="1">
    <citation type="submission" date="2019-02" db="EMBL/GenBank/DDBJ databases">
        <title>Closed genome of Sporomusa termitida DSM 4440.</title>
        <authorList>
            <person name="Poehlein A."/>
            <person name="Daniel R."/>
        </authorList>
    </citation>
    <scope>NUCLEOTIDE SEQUENCE [LARGE SCALE GENOMIC DNA]</scope>
    <source>
        <strain evidence="10 11">DSM 4440</strain>
    </source>
</reference>
<dbReference type="PROSITE" id="PS51257">
    <property type="entry name" value="PROKAR_LIPOPROTEIN"/>
    <property type="match status" value="1"/>
</dbReference>
<feature type="transmembrane region" description="Helical" evidence="8">
    <location>
        <begin position="103"/>
        <end position="127"/>
    </location>
</feature>
<dbReference type="SUPFAM" id="SSF103473">
    <property type="entry name" value="MFS general substrate transporter"/>
    <property type="match status" value="1"/>
</dbReference>
<keyword evidence="5 8" id="KW-0812">Transmembrane</keyword>
<feature type="transmembrane region" description="Helical" evidence="8">
    <location>
        <begin position="12"/>
        <end position="32"/>
    </location>
</feature>
<dbReference type="Pfam" id="PF07690">
    <property type="entry name" value="MFS_1"/>
    <property type="match status" value="1"/>
</dbReference>
<comment type="subcellular location">
    <subcellularLocation>
        <location evidence="1">Cell membrane</location>
        <topology evidence="1">Multi-pass membrane protein</topology>
    </subcellularLocation>
</comment>
<evidence type="ECO:0000256" key="4">
    <source>
        <dbReference type="ARBA" id="ARBA00022475"/>
    </source>
</evidence>
<keyword evidence="11" id="KW-1185">Reference proteome</keyword>
<dbReference type="OrthoDB" id="63984at2"/>
<evidence type="ECO:0000256" key="1">
    <source>
        <dbReference type="ARBA" id="ARBA00004651"/>
    </source>
</evidence>
<gene>
    <name evidence="10" type="primary">ynfM</name>
    <name evidence="10" type="ORF">SPTER_01900</name>
</gene>
<keyword evidence="7 8" id="KW-0472">Membrane</keyword>
<dbReference type="KEGG" id="sted:SPTER_01900"/>
<evidence type="ECO:0000313" key="10">
    <source>
        <dbReference type="EMBL" id="QDR78939.1"/>
    </source>
</evidence>
<name>A0A517DNK1_9FIRM</name>
<feature type="transmembrane region" description="Helical" evidence="8">
    <location>
        <begin position="217"/>
        <end position="238"/>
    </location>
</feature>
<feature type="transmembrane region" description="Helical" evidence="8">
    <location>
        <begin position="365"/>
        <end position="391"/>
    </location>
</feature>
<dbReference type="InterPro" id="IPR020846">
    <property type="entry name" value="MFS_dom"/>
</dbReference>
<dbReference type="Gene3D" id="1.20.1250.20">
    <property type="entry name" value="MFS general substrate transporter like domains"/>
    <property type="match status" value="1"/>
</dbReference>
<feature type="transmembrane region" description="Helical" evidence="8">
    <location>
        <begin position="250"/>
        <end position="271"/>
    </location>
</feature>
<feature type="transmembrane region" description="Helical" evidence="8">
    <location>
        <begin position="134"/>
        <end position="157"/>
    </location>
</feature>
<evidence type="ECO:0000256" key="5">
    <source>
        <dbReference type="ARBA" id="ARBA00022692"/>
    </source>
</evidence>
<dbReference type="CDD" id="cd17324">
    <property type="entry name" value="MFS_NepI_like"/>
    <property type="match status" value="1"/>
</dbReference>
<feature type="transmembrane region" description="Helical" evidence="8">
    <location>
        <begin position="169"/>
        <end position="188"/>
    </location>
</feature>
<organism evidence="10 11">
    <name type="scientific">Sporomusa termitida</name>
    <dbReference type="NCBI Taxonomy" id="2377"/>
    <lineage>
        <taxon>Bacteria</taxon>
        <taxon>Bacillati</taxon>
        <taxon>Bacillota</taxon>
        <taxon>Negativicutes</taxon>
        <taxon>Selenomonadales</taxon>
        <taxon>Sporomusaceae</taxon>
        <taxon>Sporomusa</taxon>
    </lineage>
</organism>
<dbReference type="InterPro" id="IPR036259">
    <property type="entry name" value="MFS_trans_sf"/>
</dbReference>
<proteinExistence type="inferred from homology"/>
<dbReference type="Proteomes" id="UP000320776">
    <property type="component" value="Chromosome"/>
</dbReference>
<evidence type="ECO:0000259" key="9">
    <source>
        <dbReference type="PROSITE" id="PS50850"/>
    </source>
</evidence>
<dbReference type="GO" id="GO:0022857">
    <property type="term" value="F:transmembrane transporter activity"/>
    <property type="evidence" value="ECO:0007669"/>
    <property type="project" value="InterPro"/>
</dbReference>
<evidence type="ECO:0000313" key="11">
    <source>
        <dbReference type="Proteomes" id="UP000320776"/>
    </source>
</evidence>
<dbReference type="EMBL" id="CP036259">
    <property type="protein sequence ID" value="QDR78939.1"/>
    <property type="molecule type" value="Genomic_DNA"/>
</dbReference>
<protein>
    <submittedName>
        <fullName evidence="10">Inner membrane transport protein YnfM</fullName>
    </submittedName>
</protein>
<feature type="transmembrane region" description="Helical" evidence="8">
    <location>
        <begin position="341"/>
        <end position="359"/>
    </location>
</feature>
<dbReference type="RefSeq" id="WP_144348649.1">
    <property type="nucleotide sequence ID" value="NZ_CP036259.1"/>
</dbReference>
<dbReference type="PANTHER" id="PTHR43271">
    <property type="entry name" value="BLL2771 PROTEIN"/>
    <property type="match status" value="1"/>
</dbReference>
<accession>A0A517DNK1</accession>
<keyword evidence="4" id="KW-1003">Cell membrane</keyword>
<keyword evidence="6 8" id="KW-1133">Transmembrane helix</keyword>
<dbReference type="AlphaFoldDB" id="A0A517DNK1"/>
<feature type="domain" description="Major facilitator superfamily (MFS) profile" evidence="9">
    <location>
        <begin position="14"/>
        <end position="395"/>
    </location>
</feature>
<evidence type="ECO:0000256" key="7">
    <source>
        <dbReference type="ARBA" id="ARBA00023136"/>
    </source>
</evidence>
<comment type="similarity">
    <text evidence="2">Belongs to the major facilitator superfamily.</text>
</comment>
<feature type="transmembrane region" description="Helical" evidence="8">
    <location>
        <begin position="283"/>
        <end position="304"/>
    </location>
</feature>